<dbReference type="AlphaFoldDB" id="A0A7K3MN38"/>
<evidence type="ECO:0000313" key="4">
    <source>
        <dbReference type="EMBL" id="TFU52719.1"/>
    </source>
</evidence>
<proteinExistence type="predicted"/>
<evidence type="ECO:0000313" key="5">
    <source>
        <dbReference type="Proteomes" id="UP000298073"/>
    </source>
</evidence>
<name>A0A7K3MN38_9BACE</name>
<dbReference type="PANTHER" id="PTHR13778">
    <property type="entry name" value="GLYCOSYLTRANSFERASE 8 DOMAIN-CONTAINING PROTEIN"/>
    <property type="match status" value="1"/>
</dbReference>
<dbReference type="Gene3D" id="3.90.550.10">
    <property type="entry name" value="Spore Coat Polysaccharide Biosynthesis Protein SpsA, Chain A"/>
    <property type="match status" value="1"/>
</dbReference>
<gene>
    <name evidence="4" type="ORF">E4T97_01300</name>
</gene>
<evidence type="ECO:0000256" key="1">
    <source>
        <dbReference type="ARBA" id="ARBA00022676"/>
    </source>
</evidence>
<dbReference type="EMBL" id="SPPV01000002">
    <property type="protein sequence ID" value="TFU52719.1"/>
    <property type="molecule type" value="Genomic_DNA"/>
</dbReference>
<dbReference type="Pfam" id="PF01501">
    <property type="entry name" value="Glyco_transf_8"/>
    <property type="match status" value="1"/>
</dbReference>
<protein>
    <submittedName>
        <fullName evidence="4">Glycosyltransferase family 8 protein</fullName>
    </submittedName>
</protein>
<comment type="caution">
    <text evidence="4">The sequence shown here is derived from an EMBL/GenBank/DDBJ whole genome shotgun (WGS) entry which is preliminary data.</text>
</comment>
<keyword evidence="3" id="KW-0479">Metal-binding</keyword>
<dbReference type="OrthoDB" id="695971at2"/>
<reference evidence="4 5" key="1">
    <citation type="submission" date="2019-03" db="EMBL/GenBank/DDBJ databases">
        <title>Diversity of the mouse oral microbiome.</title>
        <authorList>
            <person name="Joseph S."/>
            <person name="Aduse-Opoku J."/>
            <person name="Curtis M."/>
            <person name="Wade W."/>
            <person name="Hashim A."/>
        </authorList>
    </citation>
    <scope>NUCLEOTIDE SEQUENCE [LARGE SCALE GENOMIC DNA]</scope>
    <source>
        <strain evidence="4 5">P2318</strain>
    </source>
</reference>
<sequence length="320" mass="37985">MIHIGLCADERFALPFGVCLTSILESNKDNEIVIHVLTKGFKEETIAKIKQTTEKYHKIGMVKLYDINDEIFDSYPVYENFPKSIYYRYLFAEILPVDIEKIIYLDCDTVVVSDLCTLWNTNIEGKLLAAVEDRNSDDIVIRNRIEMWKGHYFNSGVLLMNLSYWRKHDCFAQMACFILKNPKVCIYPDQDALNVVFQDKIECISFRYNFLMSFIEPFESYRLHKSKRKEIIDSFKNLVIIHFAAEKKPWFKDTKHPLFFIWRYYYKKSVWKSVPLKNKDSFVVGICKKIVKSIVYRNLLPSINPLFIEDLKRYQKLYLS</sequence>
<keyword evidence="1" id="KW-0328">Glycosyltransferase</keyword>
<dbReference type="InterPro" id="IPR002495">
    <property type="entry name" value="Glyco_trans_8"/>
</dbReference>
<keyword evidence="2 4" id="KW-0808">Transferase</keyword>
<dbReference type="PANTHER" id="PTHR13778:SF47">
    <property type="entry name" value="LIPOPOLYSACCHARIDE 1,3-GALACTOSYLTRANSFERASE"/>
    <property type="match status" value="1"/>
</dbReference>
<dbReference type="GO" id="GO:0016757">
    <property type="term" value="F:glycosyltransferase activity"/>
    <property type="evidence" value="ECO:0007669"/>
    <property type="project" value="UniProtKB-KW"/>
</dbReference>
<dbReference type="SUPFAM" id="SSF53448">
    <property type="entry name" value="Nucleotide-diphospho-sugar transferases"/>
    <property type="match status" value="1"/>
</dbReference>
<dbReference type="InterPro" id="IPR050748">
    <property type="entry name" value="Glycosyltrans_8_dom-fam"/>
</dbReference>
<evidence type="ECO:0000256" key="3">
    <source>
        <dbReference type="ARBA" id="ARBA00022723"/>
    </source>
</evidence>
<evidence type="ECO:0000256" key="2">
    <source>
        <dbReference type="ARBA" id="ARBA00022679"/>
    </source>
</evidence>
<dbReference type="InterPro" id="IPR029044">
    <property type="entry name" value="Nucleotide-diphossugar_trans"/>
</dbReference>
<dbReference type="GO" id="GO:0046872">
    <property type="term" value="F:metal ion binding"/>
    <property type="evidence" value="ECO:0007669"/>
    <property type="project" value="UniProtKB-KW"/>
</dbReference>
<accession>A0A7K3MN38</accession>
<dbReference type="RefSeq" id="WP_135035032.1">
    <property type="nucleotide sequence ID" value="NZ_CABIXU010000004.1"/>
</dbReference>
<organism evidence="4 5">
    <name type="scientific">Bacteroides acidifaciens</name>
    <dbReference type="NCBI Taxonomy" id="85831"/>
    <lineage>
        <taxon>Bacteria</taxon>
        <taxon>Pseudomonadati</taxon>
        <taxon>Bacteroidota</taxon>
        <taxon>Bacteroidia</taxon>
        <taxon>Bacteroidales</taxon>
        <taxon>Bacteroidaceae</taxon>
        <taxon>Bacteroides</taxon>
    </lineage>
</organism>
<dbReference type="CDD" id="cd04194">
    <property type="entry name" value="GT8_A4GalT_like"/>
    <property type="match status" value="1"/>
</dbReference>
<dbReference type="Proteomes" id="UP000298073">
    <property type="component" value="Unassembled WGS sequence"/>
</dbReference>